<name>Q3KEM7_PSEPF</name>
<evidence type="ECO:0000313" key="1">
    <source>
        <dbReference type="EMBL" id="ABA73779.1"/>
    </source>
</evidence>
<sequence>MTSNFEIALNKNEFPDYFRGKGEYFTKDPDWGTQLHIRNWQDSSIFLRPLSNSTDILKNAFSLYLSTVELTITDAQDLLENIGCYYYLRTTQPYLSKTGSILSEMSTTTKSEESRK</sequence>
<evidence type="ECO:0000313" key="2">
    <source>
        <dbReference type="Proteomes" id="UP000002704"/>
    </source>
</evidence>
<dbReference type="eggNOG" id="ENOG5031FCW">
    <property type="taxonomic scope" value="Bacteria"/>
</dbReference>
<dbReference type="AlphaFoldDB" id="Q3KEM7"/>
<protein>
    <submittedName>
        <fullName evidence="1">Uncharacterized protein</fullName>
    </submittedName>
</protein>
<accession>Q3KEM7</accession>
<reference evidence="1 2" key="1">
    <citation type="journal article" date="2009" name="Genome Biol.">
        <title>Genomic and genetic analyses of diversity and plant interactions of Pseudomonas fluorescens.</title>
        <authorList>
            <person name="Silby M.W."/>
            <person name="Cerdeno-Tarraga A.M."/>
            <person name="Vernikos G.S."/>
            <person name="Giddens S.R."/>
            <person name="Jackson R.W."/>
            <person name="Preston G.M."/>
            <person name="Zhang X.X."/>
            <person name="Moon C.D."/>
            <person name="Gehrig S.M."/>
            <person name="Godfrey S.A."/>
            <person name="Knight C.G."/>
            <person name="Malone J.G."/>
            <person name="Robinson Z."/>
            <person name="Spiers A.J."/>
            <person name="Harris S."/>
            <person name="Challis G.L."/>
            <person name="Yaxley A.M."/>
            <person name="Harris D."/>
            <person name="Seeger K."/>
            <person name="Murphy L."/>
            <person name="Rutter S."/>
            <person name="Squares R."/>
            <person name="Quail M.A."/>
            <person name="Saunders E."/>
            <person name="Mavromatis K."/>
            <person name="Brettin T.S."/>
            <person name="Bentley S.D."/>
            <person name="Hothersall J."/>
            <person name="Stephens E."/>
            <person name="Thomas C.M."/>
            <person name="Parkhill J."/>
            <person name="Levy S.B."/>
            <person name="Rainey P.B."/>
            <person name="Thomson N.R."/>
        </authorList>
    </citation>
    <scope>NUCLEOTIDE SEQUENCE [LARGE SCALE GENOMIC DNA]</scope>
    <source>
        <strain evidence="1 2">Pf0-1</strain>
    </source>
</reference>
<proteinExistence type="predicted"/>
<dbReference type="Proteomes" id="UP000002704">
    <property type="component" value="Chromosome"/>
</dbReference>
<dbReference type="EMBL" id="CP000094">
    <property type="protein sequence ID" value="ABA73779.1"/>
    <property type="molecule type" value="Genomic_DNA"/>
</dbReference>
<dbReference type="KEGG" id="pfo:Pfl01_2036"/>
<gene>
    <name evidence="1" type="ordered locus">Pfl01_2036</name>
</gene>
<organism evidence="1 2">
    <name type="scientific">Pseudomonas fluorescens (strain Pf0-1)</name>
    <dbReference type="NCBI Taxonomy" id="205922"/>
    <lineage>
        <taxon>Bacteria</taxon>
        <taxon>Pseudomonadati</taxon>
        <taxon>Pseudomonadota</taxon>
        <taxon>Gammaproteobacteria</taxon>
        <taxon>Pseudomonadales</taxon>
        <taxon>Pseudomonadaceae</taxon>
        <taxon>Pseudomonas</taxon>
    </lineage>
</organism>
<dbReference type="HOGENOM" id="CLU_2094759_0_0_6"/>